<keyword evidence="3" id="KW-1185">Reference proteome</keyword>
<dbReference type="RefSeq" id="WP_069190016.1">
    <property type="nucleotide sequence ID" value="NZ_FLYE01000047.1"/>
</dbReference>
<dbReference type="SUPFAM" id="SSF55811">
    <property type="entry name" value="Nudix"/>
    <property type="match status" value="1"/>
</dbReference>
<proteinExistence type="predicted"/>
<accession>A0A1C3RL79</accession>
<dbReference type="InterPro" id="IPR011213">
    <property type="entry name" value="NMN_biosyn"/>
</dbReference>
<gene>
    <name evidence="2" type="ORF">MTBPR1_80065</name>
</gene>
<reference evidence="2 3" key="1">
    <citation type="submission" date="2016-07" db="EMBL/GenBank/DDBJ databases">
        <authorList>
            <person name="Lefevre C.T."/>
        </authorList>
    </citation>
    <scope>NUCLEOTIDE SEQUENCE [LARGE SCALE GENOMIC DNA]</scope>
    <source>
        <strain evidence="2">PR1</strain>
    </source>
</reference>
<dbReference type="AlphaFoldDB" id="A0A1C3RL79"/>
<dbReference type="CDD" id="cd18873">
    <property type="entry name" value="NUDIX_NadM_like"/>
    <property type="match status" value="1"/>
</dbReference>
<dbReference type="PIRSF" id="PIRSF019423">
    <property type="entry name" value="NMN_biosyn"/>
    <property type="match status" value="1"/>
</dbReference>
<dbReference type="InterPro" id="IPR036390">
    <property type="entry name" value="WH_DNA-bd_sf"/>
</dbReference>
<evidence type="ECO:0000259" key="1">
    <source>
        <dbReference type="Pfam" id="PF21906"/>
    </source>
</evidence>
<dbReference type="InterPro" id="IPR036388">
    <property type="entry name" value="WH-like_DNA-bd_sf"/>
</dbReference>
<feature type="domain" description="NrtR DNA-binding winged helix" evidence="1">
    <location>
        <begin position="263"/>
        <end position="322"/>
    </location>
</feature>
<evidence type="ECO:0000313" key="3">
    <source>
        <dbReference type="Proteomes" id="UP000231658"/>
    </source>
</evidence>
<dbReference type="Gene3D" id="1.10.10.10">
    <property type="entry name" value="Winged helix-like DNA-binding domain superfamily/Winged helix DNA-binding domain"/>
    <property type="match status" value="1"/>
</dbReference>
<dbReference type="InterPro" id="IPR015797">
    <property type="entry name" value="NUDIX_hydrolase-like_dom_sf"/>
</dbReference>
<dbReference type="InterPro" id="IPR054105">
    <property type="entry name" value="WHD_NrtR"/>
</dbReference>
<protein>
    <recommendedName>
        <fullName evidence="1">NrtR DNA-binding winged helix domain-containing protein</fullName>
    </recommendedName>
</protein>
<dbReference type="Proteomes" id="UP000231658">
    <property type="component" value="Unassembled WGS sequence"/>
</dbReference>
<sequence length="343" mass="38815">MTGFGSDDFNNAGNVQIGLTAVIVAVTDAEPRILVVRRVDHALASNEAGVARQGEELSENTLEALPYGPFYPEHHRTLDMGLRNWVEEQTELDLGYVEQLYTFGDRGRDPREQELGARVLSIGYLALAQEAKPSGAGEALWQNWYRYFPWEDWRTGKPAIISEEIEPGLENWAATAPSPAEIRERFARIDACFGSEEVRWNEDRVLERYELLYEAGLVTEARRDQGFEASVQDHSHTMVLDHRRILATAMGRLRGKLKYRPVVFELVPPTFTLFELQKAVEAITGNLLHKQNFRRLVEKSGLVEGTGKYESRTGGRPAETFRYVRDILAERLTAGPKLPVGKR</sequence>
<organism evidence="2 3">
    <name type="scientific">Candidatus Terasakiella magnetica</name>
    <dbReference type="NCBI Taxonomy" id="1867952"/>
    <lineage>
        <taxon>Bacteria</taxon>
        <taxon>Pseudomonadati</taxon>
        <taxon>Pseudomonadota</taxon>
        <taxon>Alphaproteobacteria</taxon>
        <taxon>Rhodospirillales</taxon>
        <taxon>Terasakiellaceae</taxon>
        <taxon>Terasakiella</taxon>
    </lineage>
</organism>
<dbReference type="OrthoDB" id="9786141at2"/>
<dbReference type="STRING" id="1867952.MTBPR1_80065"/>
<dbReference type="Gene3D" id="3.90.79.10">
    <property type="entry name" value="Nucleoside Triphosphate Pyrophosphohydrolase"/>
    <property type="match status" value="1"/>
</dbReference>
<name>A0A1C3RL79_9PROT</name>
<evidence type="ECO:0000313" key="2">
    <source>
        <dbReference type="EMBL" id="SCA58011.1"/>
    </source>
</evidence>
<dbReference type="SUPFAM" id="SSF46785">
    <property type="entry name" value="Winged helix' DNA-binding domain"/>
    <property type="match status" value="1"/>
</dbReference>
<dbReference type="EMBL" id="FLYE01000047">
    <property type="protein sequence ID" value="SCA58011.1"/>
    <property type="molecule type" value="Genomic_DNA"/>
</dbReference>
<dbReference type="Pfam" id="PF21906">
    <property type="entry name" value="WHD_NrtR"/>
    <property type="match status" value="1"/>
</dbReference>